<name>A0ABR7T747_HELCL</name>
<gene>
    <name evidence="3" type="ORF">H1S01_19270</name>
</gene>
<keyword evidence="1" id="KW-1133">Transmembrane helix</keyword>
<sequence length="180" mass="20448">MTGLFTINLRMKRITGLIAFLGLCIGLLIYGLSDNDSPSSSVSYIAKSLWQYKTTYVGNNSKVVNLLSHLPFGDLRREVSLQTQQSPYGVTVQYDFSKLAMEKTQIEPILYNNAITIFALIGNADQLTFKVQRTDTPSEYRYTRADIQQALNKDLRDYTKDLSSFENLLEQLNYTGNLSY</sequence>
<reference evidence="3 4" key="1">
    <citation type="submission" date="2020-07" db="EMBL/GenBank/DDBJ databases">
        <title>Draft whole-genome sequence of Heliobacterium chlorum DSM 3682, type strain.</title>
        <authorList>
            <person name="Kyndt J.A."/>
            <person name="Meyer T.E."/>
            <person name="Imhoff J.F."/>
        </authorList>
    </citation>
    <scope>NUCLEOTIDE SEQUENCE [LARGE SCALE GENOMIC DNA]</scope>
    <source>
        <strain evidence="3 4">DSM 3682</strain>
    </source>
</reference>
<evidence type="ECO:0000259" key="2">
    <source>
        <dbReference type="Pfam" id="PF16107"/>
    </source>
</evidence>
<evidence type="ECO:0000313" key="3">
    <source>
        <dbReference type="EMBL" id="MBC9786589.1"/>
    </source>
</evidence>
<dbReference type="EMBL" id="JACVHF010000050">
    <property type="protein sequence ID" value="MBC9786589.1"/>
    <property type="molecule type" value="Genomic_DNA"/>
</dbReference>
<keyword evidence="1" id="KW-0812">Transmembrane</keyword>
<keyword evidence="4" id="KW-1185">Reference proteome</keyword>
<dbReference type="RefSeq" id="WP_188042007.1">
    <property type="nucleotide sequence ID" value="NZ_JACVHF010000050.1"/>
</dbReference>
<feature type="transmembrane region" description="Helical" evidence="1">
    <location>
        <begin position="14"/>
        <end position="33"/>
    </location>
</feature>
<organism evidence="3 4">
    <name type="scientific">Heliobacterium chlorum</name>
    <dbReference type="NCBI Taxonomy" id="2698"/>
    <lineage>
        <taxon>Bacteria</taxon>
        <taxon>Bacillati</taxon>
        <taxon>Bacillota</taxon>
        <taxon>Clostridia</taxon>
        <taxon>Eubacteriales</taxon>
        <taxon>Heliobacteriaceae</taxon>
        <taxon>Heliobacterium</taxon>
    </lineage>
</organism>
<keyword evidence="1" id="KW-0472">Membrane</keyword>
<dbReference type="InterPro" id="IPR032250">
    <property type="entry name" value="DUF4825"/>
</dbReference>
<evidence type="ECO:0000313" key="4">
    <source>
        <dbReference type="Proteomes" id="UP000617402"/>
    </source>
</evidence>
<accession>A0ABR7T747</accession>
<dbReference type="Proteomes" id="UP000617402">
    <property type="component" value="Unassembled WGS sequence"/>
</dbReference>
<dbReference type="Pfam" id="PF16107">
    <property type="entry name" value="DUF4825"/>
    <property type="match status" value="1"/>
</dbReference>
<feature type="domain" description="DUF4825" evidence="2">
    <location>
        <begin position="49"/>
        <end position="143"/>
    </location>
</feature>
<comment type="caution">
    <text evidence="3">The sequence shown here is derived from an EMBL/GenBank/DDBJ whole genome shotgun (WGS) entry which is preliminary data.</text>
</comment>
<evidence type="ECO:0000256" key="1">
    <source>
        <dbReference type="SAM" id="Phobius"/>
    </source>
</evidence>
<proteinExistence type="predicted"/>
<protein>
    <submittedName>
        <fullName evidence="3">DUF4825 domain-containing protein</fullName>
    </submittedName>
</protein>